<dbReference type="InterPro" id="IPR014710">
    <property type="entry name" value="RmlC-like_jellyroll"/>
</dbReference>
<sequence length="103" mass="11381">MAEPLRLQHPLQHIAPTPPQRNVDMHESTYRSGDRETVPPAEARSWVHGYVVSGSVRLAVDDRDWGCGPGDSIVIDGKRGYHVTGESDDPARVVWFITGDTGF</sequence>
<dbReference type="CDD" id="cd02209">
    <property type="entry name" value="cupin_XRE_C"/>
    <property type="match status" value="1"/>
</dbReference>
<evidence type="ECO:0000256" key="1">
    <source>
        <dbReference type="SAM" id="MobiDB-lite"/>
    </source>
</evidence>
<dbReference type="EMBL" id="JANLCJ010000005">
    <property type="protein sequence ID" value="MCS5735170.1"/>
    <property type="molecule type" value="Genomic_DNA"/>
</dbReference>
<keyword evidence="4" id="KW-1185">Reference proteome</keyword>
<feature type="domain" description="Cupin type-2" evidence="2">
    <location>
        <begin position="45"/>
        <end position="96"/>
    </location>
</feature>
<dbReference type="InterPro" id="IPR011051">
    <property type="entry name" value="RmlC_Cupin_sf"/>
</dbReference>
<feature type="compositionally biased region" description="Basic and acidic residues" evidence="1">
    <location>
        <begin position="23"/>
        <end position="37"/>
    </location>
</feature>
<reference evidence="3" key="1">
    <citation type="submission" date="2022-08" db="EMBL/GenBank/DDBJ databases">
        <authorList>
            <person name="Deng Y."/>
            <person name="Han X.-F."/>
            <person name="Zhang Y.-Q."/>
        </authorList>
    </citation>
    <scope>NUCLEOTIDE SEQUENCE</scope>
    <source>
        <strain evidence="3">CPCC 203386</strain>
    </source>
</reference>
<name>A0ABT2H5F4_9MICO</name>
<dbReference type="RefSeq" id="WP_259540077.1">
    <property type="nucleotide sequence ID" value="NZ_JANLCJ010000005.1"/>
</dbReference>
<dbReference type="Pfam" id="PF07883">
    <property type="entry name" value="Cupin_2"/>
    <property type="match status" value="1"/>
</dbReference>
<gene>
    <name evidence="3" type="ORF">N1032_15595</name>
</gene>
<organism evidence="3 4">
    <name type="scientific">Herbiconiux daphne</name>
    <dbReference type="NCBI Taxonomy" id="2970914"/>
    <lineage>
        <taxon>Bacteria</taxon>
        <taxon>Bacillati</taxon>
        <taxon>Actinomycetota</taxon>
        <taxon>Actinomycetes</taxon>
        <taxon>Micrococcales</taxon>
        <taxon>Microbacteriaceae</taxon>
        <taxon>Herbiconiux</taxon>
    </lineage>
</organism>
<evidence type="ECO:0000313" key="4">
    <source>
        <dbReference type="Proteomes" id="UP001165586"/>
    </source>
</evidence>
<proteinExistence type="predicted"/>
<dbReference type="SUPFAM" id="SSF51182">
    <property type="entry name" value="RmlC-like cupins"/>
    <property type="match status" value="1"/>
</dbReference>
<dbReference type="InterPro" id="IPR013096">
    <property type="entry name" value="Cupin_2"/>
</dbReference>
<dbReference type="Proteomes" id="UP001165586">
    <property type="component" value="Unassembled WGS sequence"/>
</dbReference>
<protein>
    <submittedName>
        <fullName evidence="3">Cupin domain-containing protein</fullName>
    </submittedName>
</protein>
<evidence type="ECO:0000259" key="2">
    <source>
        <dbReference type="Pfam" id="PF07883"/>
    </source>
</evidence>
<comment type="caution">
    <text evidence="3">The sequence shown here is derived from an EMBL/GenBank/DDBJ whole genome shotgun (WGS) entry which is preliminary data.</text>
</comment>
<feature type="region of interest" description="Disordered" evidence="1">
    <location>
        <begin position="1"/>
        <end position="39"/>
    </location>
</feature>
<evidence type="ECO:0000313" key="3">
    <source>
        <dbReference type="EMBL" id="MCS5735170.1"/>
    </source>
</evidence>
<accession>A0ABT2H5F4</accession>
<dbReference type="Gene3D" id="2.60.120.10">
    <property type="entry name" value="Jelly Rolls"/>
    <property type="match status" value="1"/>
</dbReference>